<dbReference type="PANTHER" id="PTHR27001">
    <property type="entry name" value="OS01G0253100 PROTEIN"/>
    <property type="match status" value="1"/>
</dbReference>
<dbReference type="SMART" id="SM00220">
    <property type="entry name" value="S_TKc"/>
    <property type="match status" value="1"/>
</dbReference>
<dbReference type="PROSITE" id="PS50011">
    <property type="entry name" value="PROTEIN_KINASE_DOM"/>
    <property type="match status" value="1"/>
</dbReference>
<organism evidence="4 5">
    <name type="scientific">Quillaja saponaria</name>
    <name type="common">Soap bark tree</name>
    <dbReference type="NCBI Taxonomy" id="32244"/>
    <lineage>
        <taxon>Eukaryota</taxon>
        <taxon>Viridiplantae</taxon>
        <taxon>Streptophyta</taxon>
        <taxon>Embryophyta</taxon>
        <taxon>Tracheophyta</taxon>
        <taxon>Spermatophyta</taxon>
        <taxon>Magnoliopsida</taxon>
        <taxon>eudicotyledons</taxon>
        <taxon>Gunneridae</taxon>
        <taxon>Pentapetalae</taxon>
        <taxon>rosids</taxon>
        <taxon>fabids</taxon>
        <taxon>Fabales</taxon>
        <taxon>Quillajaceae</taxon>
        <taxon>Quillaja</taxon>
    </lineage>
</organism>
<dbReference type="InterPro" id="IPR011009">
    <property type="entry name" value="Kinase-like_dom_sf"/>
</dbReference>
<keyword evidence="4" id="KW-0418">Kinase</keyword>
<accession>A0AAD7Q672</accession>
<protein>
    <submittedName>
        <fullName evidence="4">Pti1-like kinase</fullName>
    </submittedName>
</protein>
<keyword evidence="4" id="KW-0808">Transferase</keyword>
<comment type="caution">
    <text evidence="4">The sequence shown here is derived from an EMBL/GenBank/DDBJ whole genome shotgun (WGS) entry which is preliminary data.</text>
</comment>
<reference evidence="4" key="1">
    <citation type="journal article" date="2023" name="Science">
        <title>Elucidation of the pathway for biosynthesis of saponin adjuvants from the soapbark tree.</title>
        <authorList>
            <person name="Reed J."/>
            <person name="Orme A."/>
            <person name="El-Demerdash A."/>
            <person name="Owen C."/>
            <person name="Martin L.B.B."/>
            <person name="Misra R.C."/>
            <person name="Kikuchi S."/>
            <person name="Rejzek M."/>
            <person name="Martin A.C."/>
            <person name="Harkess A."/>
            <person name="Leebens-Mack J."/>
            <person name="Louveau T."/>
            <person name="Stephenson M.J."/>
            <person name="Osbourn A."/>
        </authorList>
    </citation>
    <scope>NUCLEOTIDE SEQUENCE</scope>
    <source>
        <strain evidence="4">S10</strain>
    </source>
</reference>
<evidence type="ECO:0000313" key="5">
    <source>
        <dbReference type="Proteomes" id="UP001163823"/>
    </source>
</evidence>
<dbReference type="SUPFAM" id="SSF56112">
    <property type="entry name" value="Protein kinase-like (PK-like)"/>
    <property type="match status" value="1"/>
</dbReference>
<keyword evidence="1" id="KW-0547">Nucleotide-binding</keyword>
<dbReference type="Gene3D" id="3.30.200.20">
    <property type="entry name" value="Phosphorylase Kinase, domain 1"/>
    <property type="match status" value="1"/>
</dbReference>
<dbReference type="EMBL" id="JARAOO010000003">
    <property type="protein sequence ID" value="KAJ7975620.1"/>
    <property type="molecule type" value="Genomic_DNA"/>
</dbReference>
<name>A0AAD7Q672_QUISA</name>
<dbReference type="Gene3D" id="1.10.510.10">
    <property type="entry name" value="Transferase(Phosphotransferase) domain 1"/>
    <property type="match status" value="1"/>
</dbReference>
<proteinExistence type="predicted"/>
<dbReference type="Proteomes" id="UP001163823">
    <property type="component" value="Chromosome 3"/>
</dbReference>
<evidence type="ECO:0000256" key="1">
    <source>
        <dbReference type="ARBA" id="ARBA00022741"/>
    </source>
</evidence>
<gene>
    <name evidence="4" type="ORF">O6P43_005515</name>
</gene>
<dbReference type="GO" id="GO:0005524">
    <property type="term" value="F:ATP binding"/>
    <property type="evidence" value="ECO:0007669"/>
    <property type="project" value="UniProtKB-KW"/>
</dbReference>
<dbReference type="GO" id="GO:0004672">
    <property type="term" value="F:protein kinase activity"/>
    <property type="evidence" value="ECO:0007669"/>
    <property type="project" value="InterPro"/>
</dbReference>
<dbReference type="InterPro" id="IPR000719">
    <property type="entry name" value="Prot_kinase_dom"/>
</dbReference>
<feature type="domain" description="Protein kinase" evidence="3">
    <location>
        <begin position="43"/>
        <end position="310"/>
    </location>
</feature>
<keyword evidence="2" id="KW-0067">ATP-binding</keyword>
<dbReference type="PANTHER" id="PTHR27001:SF677">
    <property type="entry name" value="OS09G0531701 PROTEIN"/>
    <property type="match status" value="1"/>
</dbReference>
<dbReference type="KEGG" id="qsa:O6P43_005515"/>
<keyword evidence="5" id="KW-1185">Reference proteome</keyword>
<dbReference type="AlphaFoldDB" id="A0AAD7Q672"/>
<dbReference type="Pfam" id="PF00069">
    <property type="entry name" value="Pkinase"/>
    <property type="match status" value="1"/>
</dbReference>
<evidence type="ECO:0000313" key="4">
    <source>
        <dbReference type="EMBL" id="KAJ7975620.1"/>
    </source>
</evidence>
<evidence type="ECO:0000259" key="3">
    <source>
        <dbReference type="PROSITE" id="PS50011"/>
    </source>
</evidence>
<sequence length="355" mass="40310">MSLKYFCFIIFQEEQLQPSANNNRDYLWKSFTLEKLCHATNNFHEDNKIVERGVGDVYRGRTSKGVEIAVKRLTGRNMNVKLQMEFAVKVEILGRVRHKNQLELRGFHAGAKELLIVYDYMPNHSLNTHLHCNLAADCLLDLPKRMNIALGAAEGLANLHYEANSHIIHIDIKASNIEFEAKIVHFGSAMLVPEGVTTTMVKTLGYFAPEYAMLRKVSKSCDVYSFGILVLEIISGKKPIEKLGGRVKPHHIVEWVIPYVKKGVFNHIADTRLKGKFDPLQLKSMVTLAIRYTDSSLENQPSVVEVVDWLKEADPAGRSKKEIPNYQNVRGISKALKLRINNMTKLILTVKQNLE</sequence>
<evidence type="ECO:0000256" key="2">
    <source>
        <dbReference type="ARBA" id="ARBA00022840"/>
    </source>
</evidence>
<dbReference type="GO" id="GO:0005886">
    <property type="term" value="C:plasma membrane"/>
    <property type="evidence" value="ECO:0007669"/>
    <property type="project" value="TreeGrafter"/>
</dbReference>